<reference evidence="1 2" key="1">
    <citation type="submission" date="2018-04" db="EMBL/GenBank/DDBJ databases">
        <title>Genomic Encyclopedia of Archaeal and Bacterial Type Strains, Phase II (KMG-II): from individual species to whole genera.</title>
        <authorList>
            <person name="Goeker M."/>
        </authorList>
    </citation>
    <scope>NUCLEOTIDE SEQUENCE [LARGE SCALE GENOMIC DNA]</scope>
    <source>
        <strain evidence="1 2">DSM 45787</strain>
    </source>
</reference>
<keyword evidence="2" id="KW-1185">Reference proteome</keyword>
<accession>A0A2T6C4X7</accession>
<gene>
    <name evidence="1" type="ORF">C8P63_104189</name>
</gene>
<protein>
    <submittedName>
        <fullName evidence="1">Uncharacterized protein</fullName>
    </submittedName>
</protein>
<dbReference type="RefSeq" id="WP_108022168.1">
    <property type="nucleotide sequence ID" value="NZ_QBKR01000004.1"/>
</dbReference>
<proteinExistence type="predicted"/>
<organism evidence="1 2">
    <name type="scientific">Melghirimyces profundicolus</name>
    <dbReference type="NCBI Taxonomy" id="1242148"/>
    <lineage>
        <taxon>Bacteria</taxon>
        <taxon>Bacillati</taxon>
        <taxon>Bacillota</taxon>
        <taxon>Bacilli</taxon>
        <taxon>Bacillales</taxon>
        <taxon>Thermoactinomycetaceae</taxon>
        <taxon>Melghirimyces</taxon>
    </lineage>
</organism>
<comment type="caution">
    <text evidence="1">The sequence shown here is derived from an EMBL/GenBank/DDBJ whole genome shotgun (WGS) entry which is preliminary data.</text>
</comment>
<name>A0A2T6C4X7_9BACL</name>
<evidence type="ECO:0000313" key="2">
    <source>
        <dbReference type="Proteomes" id="UP000244240"/>
    </source>
</evidence>
<dbReference type="OrthoDB" id="9156487at2"/>
<evidence type="ECO:0000313" key="1">
    <source>
        <dbReference type="EMBL" id="PTX63342.1"/>
    </source>
</evidence>
<sequence length="197" mass="22849">MDLRFYLENTRYAAENLVSLVWEQKRESIRLIQEHDEIKEEWKARYAVSVPGGNEETAHFEEENGSLAMKLKQLEWVREIKVNSLQVLSGALLQIAKQGLSIVHGNFDRWPTGKVIRGNGQAVTLKEIIRHGRNQSMHFEDDLFEETKEFFDRLAAVAGDSDLSARKNPGKNLAFEVVDFLQWNDYESYESDMLLMR</sequence>
<dbReference type="Proteomes" id="UP000244240">
    <property type="component" value="Unassembled WGS sequence"/>
</dbReference>
<dbReference type="EMBL" id="QBKR01000004">
    <property type="protein sequence ID" value="PTX63342.1"/>
    <property type="molecule type" value="Genomic_DNA"/>
</dbReference>
<dbReference type="AlphaFoldDB" id="A0A2T6C4X7"/>